<dbReference type="Proteomes" id="UP000237105">
    <property type="component" value="Unassembled WGS sequence"/>
</dbReference>
<dbReference type="EMBL" id="JXTB01000005">
    <property type="protein sequence ID" value="PON79232.1"/>
    <property type="molecule type" value="Genomic_DNA"/>
</dbReference>
<proteinExistence type="predicted"/>
<keyword evidence="1" id="KW-0472">Membrane</keyword>
<keyword evidence="1" id="KW-1133">Transmembrane helix</keyword>
<dbReference type="AlphaFoldDB" id="A0A2P5E134"/>
<gene>
    <name evidence="2" type="ORF">PanWU01x14_013480</name>
</gene>
<feature type="transmembrane region" description="Helical" evidence="1">
    <location>
        <begin position="30"/>
        <end position="47"/>
    </location>
</feature>
<protein>
    <recommendedName>
        <fullName evidence="4">Transmembrane protein</fullName>
    </recommendedName>
</protein>
<name>A0A2P5E134_PARAD</name>
<evidence type="ECO:0000313" key="2">
    <source>
        <dbReference type="EMBL" id="PON79232.1"/>
    </source>
</evidence>
<organism evidence="2 3">
    <name type="scientific">Parasponia andersonii</name>
    <name type="common">Sponia andersonii</name>
    <dbReference type="NCBI Taxonomy" id="3476"/>
    <lineage>
        <taxon>Eukaryota</taxon>
        <taxon>Viridiplantae</taxon>
        <taxon>Streptophyta</taxon>
        <taxon>Embryophyta</taxon>
        <taxon>Tracheophyta</taxon>
        <taxon>Spermatophyta</taxon>
        <taxon>Magnoliopsida</taxon>
        <taxon>eudicotyledons</taxon>
        <taxon>Gunneridae</taxon>
        <taxon>Pentapetalae</taxon>
        <taxon>rosids</taxon>
        <taxon>fabids</taxon>
        <taxon>Rosales</taxon>
        <taxon>Cannabaceae</taxon>
        <taxon>Parasponia</taxon>
    </lineage>
</organism>
<sequence length="48" mass="4967">MSAAFDGPVSSCLPCVRPISTPLASSSTSASSFVLCVVFGVFIFFVSF</sequence>
<reference evidence="3" key="1">
    <citation type="submission" date="2016-06" db="EMBL/GenBank/DDBJ databases">
        <title>Parallel loss of symbiosis genes in relatives of nitrogen-fixing non-legume Parasponia.</title>
        <authorList>
            <person name="Van Velzen R."/>
            <person name="Holmer R."/>
            <person name="Bu F."/>
            <person name="Rutten L."/>
            <person name="Van Zeijl A."/>
            <person name="Liu W."/>
            <person name="Santuari L."/>
            <person name="Cao Q."/>
            <person name="Sharma T."/>
            <person name="Shen D."/>
            <person name="Roswanjaya Y."/>
            <person name="Wardhani T."/>
            <person name="Kalhor M.S."/>
            <person name="Jansen J."/>
            <person name="Van den Hoogen J."/>
            <person name="Gungor B."/>
            <person name="Hartog M."/>
            <person name="Hontelez J."/>
            <person name="Verver J."/>
            <person name="Yang W.-C."/>
            <person name="Schijlen E."/>
            <person name="Repin R."/>
            <person name="Schilthuizen M."/>
            <person name="Schranz E."/>
            <person name="Heidstra R."/>
            <person name="Miyata K."/>
            <person name="Fedorova E."/>
            <person name="Kohlen W."/>
            <person name="Bisseling T."/>
            <person name="Smit S."/>
            <person name="Geurts R."/>
        </authorList>
    </citation>
    <scope>NUCLEOTIDE SEQUENCE [LARGE SCALE GENOMIC DNA]</scope>
    <source>
        <strain evidence="3">cv. WU1-14</strain>
    </source>
</reference>
<evidence type="ECO:0000256" key="1">
    <source>
        <dbReference type="SAM" id="Phobius"/>
    </source>
</evidence>
<keyword evidence="3" id="KW-1185">Reference proteome</keyword>
<keyword evidence="1" id="KW-0812">Transmembrane</keyword>
<evidence type="ECO:0000313" key="3">
    <source>
        <dbReference type="Proteomes" id="UP000237105"/>
    </source>
</evidence>
<comment type="caution">
    <text evidence="2">The sequence shown here is derived from an EMBL/GenBank/DDBJ whole genome shotgun (WGS) entry which is preliminary data.</text>
</comment>
<evidence type="ECO:0008006" key="4">
    <source>
        <dbReference type="Google" id="ProtNLM"/>
    </source>
</evidence>
<accession>A0A2P5E134</accession>